<accession>A0A835D095</accession>
<gene>
    <name evidence="1" type="ORF">HHK36_031670</name>
</gene>
<dbReference type="AlphaFoldDB" id="A0A835D095"/>
<dbReference type="EMBL" id="JABCRI010000167">
    <property type="protein sequence ID" value="KAF8376661.1"/>
    <property type="molecule type" value="Genomic_DNA"/>
</dbReference>
<name>A0A835D095_TETSI</name>
<reference evidence="1 2" key="1">
    <citation type="submission" date="2020-04" db="EMBL/GenBank/DDBJ databases">
        <title>Plant Genome Project.</title>
        <authorList>
            <person name="Zhang R.-G."/>
        </authorList>
    </citation>
    <scope>NUCLEOTIDE SEQUENCE [LARGE SCALE GENOMIC DNA]</scope>
    <source>
        <strain evidence="1">YNK0</strain>
        <tissue evidence="1">Leaf</tissue>
    </source>
</reference>
<dbReference type="Proteomes" id="UP000655225">
    <property type="component" value="Unassembled WGS sequence"/>
</dbReference>
<comment type="caution">
    <text evidence="1">The sequence shown here is derived from an EMBL/GenBank/DDBJ whole genome shotgun (WGS) entry which is preliminary data.</text>
</comment>
<evidence type="ECO:0000313" key="1">
    <source>
        <dbReference type="EMBL" id="KAF8376661.1"/>
    </source>
</evidence>
<keyword evidence="2" id="KW-1185">Reference proteome</keyword>
<evidence type="ECO:0000313" key="2">
    <source>
        <dbReference type="Proteomes" id="UP000655225"/>
    </source>
</evidence>
<protein>
    <submittedName>
        <fullName evidence="1">Uncharacterized protein</fullName>
    </submittedName>
</protein>
<proteinExistence type="predicted"/>
<organism evidence="1 2">
    <name type="scientific">Tetracentron sinense</name>
    <name type="common">Spur-leaf</name>
    <dbReference type="NCBI Taxonomy" id="13715"/>
    <lineage>
        <taxon>Eukaryota</taxon>
        <taxon>Viridiplantae</taxon>
        <taxon>Streptophyta</taxon>
        <taxon>Embryophyta</taxon>
        <taxon>Tracheophyta</taxon>
        <taxon>Spermatophyta</taxon>
        <taxon>Magnoliopsida</taxon>
        <taxon>Trochodendrales</taxon>
        <taxon>Trochodendraceae</taxon>
        <taxon>Tetracentron</taxon>
    </lineage>
</organism>
<sequence>MPLSFSSPFHPFSLDLFFPMFFLSGKHLTPASVSLTSIFFSKITPRRRQHPPVIIFNRHFQLSDGPAALSLPKLSLLSPPPSAATHPSPPVRGSNFASVHPFRLFQLRSPLSPASSISMVASRLLQPSSPSNTSSLLSNLITSSPIITPNLSNFSPLFPSPAKPASKDLDLLYAQCLHLLRSSRALAALHA</sequence>